<reference evidence="2" key="2">
    <citation type="submission" date="2020-01" db="EMBL/GenBank/DDBJ databases">
        <authorList>
            <person name="Korhonen P.K.K."/>
            <person name="Guangxu M.G."/>
            <person name="Wang T.W."/>
            <person name="Stroehlein A.J.S."/>
            <person name="Young N.D."/>
            <person name="Ang C.-S.A."/>
            <person name="Fernando D.W.F."/>
            <person name="Lu H.L."/>
            <person name="Taylor S.T."/>
            <person name="Ehtesham M.E.M."/>
            <person name="Najaraj S.H.N."/>
            <person name="Harsha G.H.G."/>
            <person name="Madugundu A.M."/>
            <person name="Renuse S.R."/>
            <person name="Holt D.H."/>
            <person name="Pandey A.P."/>
            <person name="Papenfuss A.P."/>
            <person name="Gasser R.B.G."/>
            <person name="Fischer K.F."/>
        </authorList>
    </citation>
    <scope>NUCLEOTIDE SEQUENCE</scope>
    <source>
        <strain evidence="2">SSS_KF_BRIS2020</strain>
    </source>
</reference>
<evidence type="ECO:0000313" key="2">
    <source>
        <dbReference type="EMBL" id="KAF7489487.1"/>
    </source>
</evidence>
<evidence type="ECO:0000256" key="1">
    <source>
        <dbReference type="SAM" id="MobiDB-lite"/>
    </source>
</evidence>
<feature type="compositionally biased region" description="Basic and acidic residues" evidence="1">
    <location>
        <begin position="100"/>
        <end position="109"/>
    </location>
</feature>
<reference evidence="3" key="3">
    <citation type="submission" date="2022-06" db="UniProtKB">
        <authorList>
            <consortium name="EnsemblMetazoa"/>
        </authorList>
    </citation>
    <scope>IDENTIFICATION</scope>
</reference>
<dbReference type="AlphaFoldDB" id="A0A834R5Q7"/>
<gene>
    <name evidence="2" type="ORF">SSS_6993</name>
</gene>
<feature type="compositionally biased region" description="Basic and acidic residues" evidence="1">
    <location>
        <begin position="339"/>
        <end position="349"/>
    </location>
</feature>
<feature type="region of interest" description="Disordered" evidence="1">
    <location>
        <begin position="291"/>
        <end position="371"/>
    </location>
</feature>
<feature type="compositionally biased region" description="Basic and acidic residues" evidence="1">
    <location>
        <begin position="291"/>
        <end position="310"/>
    </location>
</feature>
<feature type="compositionally biased region" description="Low complexity" evidence="1">
    <location>
        <begin position="203"/>
        <end position="224"/>
    </location>
</feature>
<evidence type="ECO:0000313" key="4">
    <source>
        <dbReference type="Proteomes" id="UP000070412"/>
    </source>
</evidence>
<feature type="compositionally biased region" description="Polar residues" evidence="1">
    <location>
        <begin position="228"/>
        <end position="239"/>
    </location>
</feature>
<feature type="compositionally biased region" description="Polar residues" evidence="1">
    <location>
        <begin position="8"/>
        <end position="22"/>
    </location>
</feature>
<feature type="region of interest" description="Disordered" evidence="1">
    <location>
        <begin position="510"/>
        <end position="542"/>
    </location>
</feature>
<dbReference type="Proteomes" id="UP000070412">
    <property type="component" value="Unassembled WGS sequence"/>
</dbReference>
<feature type="compositionally biased region" description="Low complexity" evidence="1">
    <location>
        <begin position="23"/>
        <end position="36"/>
    </location>
</feature>
<feature type="compositionally biased region" description="Polar residues" evidence="1">
    <location>
        <begin position="361"/>
        <end position="370"/>
    </location>
</feature>
<sequence length="560" mass="62136">MPFGIKFGQSNRNQSQSKVGPTSSSASSSATAVALSKPIQSPLSPTPERSMDHKIVARPLKSSESIADKKMKKSKEPKHLTTKQQQQPPAISPTTMIVRKKFDQYDSHQRIQSPNRSDISGNDPNEIHRMAQSNIQKSITNNIDGSSINIIDNSNEIIVGGVSVGIDRNSIPINLVRNKIGDYGDNDDILSSLNQTNLLHSHQQQQQPPQPPSTVVSQSPPTSVKSLGPNSINQIPTSRSFDRSNEAYRLAANQSNIHNGSEYQAYRNRLAKPRPIFGGRLPSSVAMKMEDNVSSDRKDNLGDSDHGESNDRDDDQINLRQHQHQHQQQQQYQQQSENSRTKSIVDDNRPSVPSKPPILPRQTSTMTPVTASKPIQLPASNNKFVLNGRFHKSDFRHHRHQNDAVQLNYHQKRQQQLHHQSDSKLRKSMNDLIASSNGSVPNRLSGNIVNGQMILNLPKGGGEVLIDGSRHHNHHHRSRSAGNRTTNTIVSKYKNFHTSSSIDVAVTEKIPLSSSSSPPPSTSTTSKSNRSINEEDHRTQTTRLIRSDSIDSVSVVIDSF</sequence>
<dbReference type="EnsemblMetazoa" id="SSS_6993s_mrna">
    <property type="protein sequence ID" value="KAF7489487.1"/>
    <property type="gene ID" value="SSS_6993"/>
</dbReference>
<accession>A0A834R5Q7</accession>
<feature type="compositionally biased region" description="Basic and acidic residues" evidence="1">
    <location>
        <begin position="532"/>
        <end position="542"/>
    </location>
</feature>
<organism evidence="2">
    <name type="scientific">Sarcoptes scabiei</name>
    <name type="common">Itch mite</name>
    <name type="synonym">Acarus scabiei</name>
    <dbReference type="NCBI Taxonomy" id="52283"/>
    <lineage>
        <taxon>Eukaryota</taxon>
        <taxon>Metazoa</taxon>
        <taxon>Ecdysozoa</taxon>
        <taxon>Arthropoda</taxon>
        <taxon>Chelicerata</taxon>
        <taxon>Arachnida</taxon>
        <taxon>Acari</taxon>
        <taxon>Acariformes</taxon>
        <taxon>Sarcoptiformes</taxon>
        <taxon>Astigmata</taxon>
        <taxon>Psoroptidia</taxon>
        <taxon>Sarcoptoidea</taxon>
        <taxon>Sarcoptidae</taxon>
        <taxon>Sarcoptinae</taxon>
        <taxon>Sarcoptes</taxon>
    </lineage>
</organism>
<feature type="region of interest" description="Disordered" evidence="1">
    <location>
        <begin position="199"/>
        <end position="241"/>
    </location>
</feature>
<feature type="compositionally biased region" description="Polar residues" evidence="1">
    <location>
        <begin position="82"/>
        <end position="95"/>
    </location>
</feature>
<evidence type="ECO:0000313" key="3">
    <source>
        <dbReference type="EnsemblMetazoa" id="KAF7489487.1"/>
    </source>
</evidence>
<protein>
    <submittedName>
        <fullName evidence="2 3">Uncharacterized protein</fullName>
    </submittedName>
</protein>
<keyword evidence="4" id="KW-1185">Reference proteome</keyword>
<feature type="compositionally biased region" description="Polar residues" evidence="1">
    <location>
        <begin position="110"/>
        <end position="123"/>
    </location>
</feature>
<proteinExistence type="predicted"/>
<name>A0A834R5Q7_SARSC</name>
<feature type="compositionally biased region" description="Low complexity" evidence="1">
    <location>
        <begin position="326"/>
        <end position="335"/>
    </location>
</feature>
<reference evidence="4" key="1">
    <citation type="journal article" date="2020" name="PLoS Negl. Trop. Dis.">
        <title>High-quality nuclear genome for Sarcoptes scabiei-A critical resource for a neglected parasite.</title>
        <authorList>
            <person name="Korhonen P.K."/>
            <person name="Gasser R.B."/>
            <person name="Ma G."/>
            <person name="Wang T."/>
            <person name="Stroehlein A.J."/>
            <person name="Young N.D."/>
            <person name="Ang C.S."/>
            <person name="Fernando D.D."/>
            <person name="Lu H.C."/>
            <person name="Taylor S."/>
            <person name="Reynolds S.L."/>
            <person name="Mofiz E."/>
            <person name="Najaraj S.H."/>
            <person name="Gowda H."/>
            <person name="Madugundu A."/>
            <person name="Renuse S."/>
            <person name="Holt D."/>
            <person name="Pandey A."/>
            <person name="Papenfuss A.T."/>
            <person name="Fischer K."/>
        </authorList>
    </citation>
    <scope>NUCLEOTIDE SEQUENCE [LARGE SCALE GENOMIC DNA]</scope>
</reference>
<feature type="region of interest" description="Disordered" evidence="1">
    <location>
        <begin position="1"/>
        <end position="125"/>
    </location>
</feature>
<dbReference type="EMBL" id="WVUK01000064">
    <property type="protein sequence ID" value="KAF7489487.1"/>
    <property type="molecule type" value="Genomic_DNA"/>
</dbReference>